<dbReference type="RefSeq" id="WP_149433018.1">
    <property type="nucleotide sequence ID" value="NZ_VLNY01000022.1"/>
</dbReference>
<accession>A0A5A7S583</accession>
<dbReference type="InterPro" id="IPR022566">
    <property type="entry name" value="DUF2613"/>
</dbReference>
<evidence type="ECO:0000313" key="2">
    <source>
        <dbReference type="EMBL" id="KAA0017388.1"/>
    </source>
</evidence>
<gene>
    <name evidence="2" type="ORF">FOY51_25155</name>
</gene>
<dbReference type="AlphaFoldDB" id="A0A5A7S583"/>
<organism evidence="2 3">
    <name type="scientific">Antrihabitans cavernicola</name>
    <dbReference type="NCBI Taxonomy" id="2495913"/>
    <lineage>
        <taxon>Bacteria</taxon>
        <taxon>Bacillati</taxon>
        <taxon>Actinomycetota</taxon>
        <taxon>Actinomycetes</taxon>
        <taxon>Mycobacteriales</taxon>
        <taxon>Nocardiaceae</taxon>
        <taxon>Antrihabitans</taxon>
    </lineage>
</organism>
<dbReference type="Pfam" id="PF11021">
    <property type="entry name" value="DUF2613"/>
    <property type="match status" value="1"/>
</dbReference>
<sequence length="58" mass="5941">MKKKFLGPGVASAVIGGLLGLGLVVGVTAAVQDNTRPDIDRSGNADSSLLNQVEYGNR</sequence>
<protein>
    <submittedName>
        <fullName evidence="2">DUF2613 family protein</fullName>
    </submittedName>
</protein>
<proteinExistence type="predicted"/>
<reference evidence="2 3" key="1">
    <citation type="submission" date="2019-07" db="EMBL/GenBank/DDBJ databases">
        <title>Rhodococcus cavernicolus sp. nov., isolated from a cave.</title>
        <authorList>
            <person name="Lee S.D."/>
        </authorList>
    </citation>
    <scope>NUCLEOTIDE SEQUENCE [LARGE SCALE GENOMIC DNA]</scope>
    <source>
        <strain evidence="2 3">C1-24</strain>
    </source>
</reference>
<dbReference type="Proteomes" id="UP000322244">
    <property type="component" value="Unassembled WGS sequence"/>
</dbReference>
<evidence type="ECO:0000313" key="3">
    <source>
        <dbReference type="Proteomes" id="UP000322244"/>
    </source>
</evidence>
<feature type="region of interest" description="Disordered" evidence="1">
    <location>
        <begin position="35"/>
        <end position="58"/>
    </location>
</feature>
<name>A0A5A7S583_9NOCA</name>
<dbReference type="EMBL" id="VLNY01000022">
    <property type="protein sequence ID" value="KAA0017388.1"/>
    <property type="molecule type" value="Genomic_DNA"/>
</dbReference>
<keyword evidence="3" id="KW-1185">Reference proteome</keyword>
<evidence type="ECO:0000256" key="1">
    <source>
        <dbReference type="SAM" id="MobiDB-lite"/>
    </source>
</evidence>
<comment type="caution">
    <text evidence="2">The sequence shown here is derived from an EMBL/GenBank/DDBJ whole genome shotgun (WGS) entry which is preliminary data.</text>
</comment>